<keyword evidence="3 6" id="KW-0812">Transmembrane</keyword>
<evidence type="ECO:0000256" key="1">
    <source>
        <dbReference type="ARBA" id="ARBA00004651"/>
    </source>
</evidence>
<keyword evidence="5 6" id="KW-0472">Membrane</keyword>
<feature type="transmembrane region" description="Helical" evidence="6">
    <location>
        <begin position="362"/>
        <end position="381"/>
    </location>
</feature>
<proteinExistence type="predicted"/>
<feature type="transmembrane region" description="Helical" evidence="6">
    <location>
        <begin position="82"/>
        <end position="99"/>
    </location>
</feature>
<evidence type="ECO:0000259" key="7">
    <source>
        <dbReference type="PROSITE" id="PS50850"/>
    </source>
</evidence>
<dbReference type="AlphaFoldDB" id="A0A6F8ZKE9"/>
<dbReference type="SUPFAM" id="SSF103473">
    <property type="entry name" value="MFS general substrate transporter"/>
    <property type="match status" value="1"/>
</dbReference>
<dbReference type="PROSITE" id="PS00216">
    <property type="entry name" value="SUGAR_TRANSPORT_1"/>
    <property type="match status" value="1"/>
</dbReference>
<evidence type="ECO:0000313" key="8">
    <source>
        <dbReference type="EMBL" id="CAB1130240.1"/>
    </source>
</evidence>
<evidence type="ECO:0000256" key="6">
    <source>
        <dbReference type="SAM" id="Phobius"/>
    </source>
</evidence>
<reference evidence="8 9" key="1">
    <citation type="submission" date="2020-02" db="EMBL/GenBank/DDBJ databases">
        <authorList>
            <person name="Hogendoorn C."/>
        </authorList>
    </citation>
    <scope>NUCLEOTIDE SEQUENCE [LARGE SCALE GENOMIC DNA]</scope>
    <source>
        <strain evidence="8">R501</strain>
    </source>
</reference>
<dbReference type="CDD" id="cd17489">
    <property type="entry name" value="MFS_YfcJ_like"/>
    <property type="match status" value="1"/>
</dbReference>
<protein>
    <submittedName>
        <fullName evidence="8">MFS transporter</fullName>
    </submittedName>
</protein>
<keyword evidence="4 6" id="KW-1133">Transmembrane helix</keyword>
<feature type="transmembrane region" description="Helical" evidence="6">
    <location>
        <begin position="298"/>
        <end position="321"/>
    </location>
</feature>
<dbReference type="InterPro" id="IPR036259">
    <property type="entry name" value="MFS_trans_sf"/>
</dbReference>
<dbReference type="InterPro" id="IPR005829">
    <property type="entry name" value="Sugar_transporter_CS"/>
</dbReference>
<dbReference type="EMBL" id="LR778114">
    <property type="protein sequence ID" value="CAB1130240.1"/>
    <property type="molecule type" value="Genomic_DNA"/>
</dbReference>
<dbReference type="KEGG" id="hfv:R50_2751"/>
<keyword evidence="9" id="KW-1185">Reference proteome</keyword>
<dbReference type="GO" id="GO:0005886">
    <property type="term" value="C:plasma membrane"/>
    <property type="evidence" value="ECO:0007669"/>
    <property type="project" value="UniProtKB-SubCell"/>
</dbReference>
<keyword evidence="2" id="KW-0813">Transport</keyword>
<evidence type="ECO:0000256" key="2">
    <source>
        <dbReference type="ARBA" id="ARBA00022448"/>
    </source>
</evidence>
<dbReference type="InterPro" id="IPR011701">
    <property type="entry name" value="MFS"/>
</dbReference>
<feature type="transmembrane region" description="Helical" evidence="6">
    <location>
        <begin position="12"/>
        <end position="32"/>
    </location>
</feature>
<feature type="transmembrane region" description="Helical" evidence="6">
    <location>
        <begin position="168"/>
        <end position="189"/>
    </location>
</feature>
<organism evidence="8 9">
    <name type="scientific">Candidatus Hydrogenisulfobacillus filiaventi</name>
    <dbReference type="NCBI Taxonomy" id="2707344"/>
    <lineage>
        <taxon>Bacteria</taxon>
        <taxon>Bacillati</taxon>
        <taxon>Bacillota</taxon>
        <taxon>Clostridia</taxon>
        <taxon>Eubacteriales</taxon>
        <taxon>Clostridiales Family XVII. Incertae Sedis</taxon>
        <taxon>Candidatus Hydrogenisulfobacillus</taxon>
    </lineage>
</organism>
<feature type="transmembrane region" description="Helical" evidence="6">
    <location>
        <begin position="243"/>
        <end position="262"/>
    </location>
</feature>
<dbReference type="Proteomes" id="UP000503399">
    <property type="component" value="Chromosome"/>
</dbReference>
<dbReference type="PANTHER" id="PTHR23531:SF1">
    <property type="entry name" value="QUINOLENE RESISTANCE PROTEIN NORA"/>
    <property type="match status" value="1"/>
</dbReference>
<feature type="transmembrane region" description="Helical" evidence="6">
    <location>
        <begin position="274"/>
        <end position="292"/>
    </location>
</feature>
<dbReference type="PROSITE" id="PS50850">
    <property type="entry name" value="MFS"/>
    <property type="match status" value="1"/>
</dbReference>
<feature type="transmembrane region" description="Helical" evidence="6">
    <location>
        <begin position="333"/>
        <end position="356"/>
    </location>
</feature>
<feature type="domain" description="Major facilitator superfamily (MFS) profile" evidence="7">
    <location>
        <begin position="16"/>
        <end position="386"/>
    </location>
</feature>
<comment type="subcellular location">
    <subcellularLocation>
        <location evidence="1">Cell membrane</location>
        <topology evidence="1">Multi-pass membrane protein</topology>
    </subcellularLocation>
</comment>
<evidence type="ECO:0000256" key="5">
    <source>
        <dbReference type="ARBA" id="ARBA00023136"/>
    </source>
</evidence>
<feature type="transmembrane region" description="Helical" evidence="6">
    <location>
        <begin position="210"/>
        <end position="231"/>
    </location>
</feature>
<dbReference type="InterPro" id="IPR020846">
    <property type="entry name" value="MFS_dom"/>
</dbReference>
<sequence length="395" mass="42014">MAAGRAGERPRLWTAAYVRLDLVSFAFFTGFYLYTSTFQFFVLDRGADVADLGLVLAVLTLTAVGVRPLIGPLLDAAGRRPVLLTGLAAMAAASLLYLVSGPLWQVVLIRMLQGVGWSMSTTAASTFIADVVPPSRQGEAMGFYSNFTDLAMAVGPFLGVYLSRGDRFAPLFWAGGAWPLAALLLAAGLRERRRPGGGRWRIRFRLEPRALWPAGVLFAVTFAYAAVLGYLPPFLRGRGLGPGYADFYVAYAAVLLLTRGLWGRLYDARGRAWALVPGLVLVAGSMLWLPAVHRLPGLLLFAVLFGLGFGAAQPATLAWTVERVPSAVRGQAIGTYYTAFDGGMAVAYAGIGAVIAHSSYPVGFTLTSAVVGLALAAFLAAGRRAPDGSAKEEDR</sequence>
<dbReference type="InterPro" id="IPR052714">
    <property type="entry name" value="MFS_Exporter"/>
</dbReference>
<dbReference type="GO" id="GO:0022857">
    <property type="term" value="F:transmembrane transporter activity"/>
    <property type="evidence" value="ECO:0007669"/>
    <property type="project" value="InterPro"/>
</dbReference>
<dbReference type="Pfam" id="PF07690">
    <property type="entry name" value="MFS_1"/>
    <property type="match status" value="1"/>
</dbReference>
<evidence type="ECO:0000313" key="9">
    <source>
        <dbReference type="Proteomes" id="UP000503399"/>
    </source>
</evidence>
<dbReference type="Gene3D" id="1.20.1250.20">
    <property type="entry name" value="MFS general substrate transporter like domains"/>
    <property type="match status" value="1"/>
</dbReference>
<gene>
    <name evidence="8" type="ORF">R50_2751</name>
</gene>
<evidence type="ECO:0000256" key="4">
    <source>
        <dbReference type="ARBA" id="ARBA00022989"/>
    </source>
</evidence>
<dbReference type="PANTHER" id="PTHR23531">
    <property type="entry name" value="QUINOLENE RESISTANCE PROTEIN NORA"/>
    <property type="match status" value="1"/>
</dbReference>
<evidence type="ECO:0000256" key="3">
    <source>
        <dbReference type="ARBA" id="ARBA00022692"/>
    </source>
</evidence>
<name>A0A6F8ZKE9_9FIRM</name>
<feature type="transmembrane region" description="Helical" evidence="6">
    <location>
        <begin position="52"/>
        <end position="70"/>
    </location>
</feature>
<accession>A0A6F8ZKE9</accession>